<dbReference type="AlphaFoldDB" id="A0A0G0W497"/>
<gene>
    <name evidence="1" type="ORF">UU59_C0001G0007</name>
</gene>
<protein>
    <submittedName>
        <fullName evidence="1">Uncharacterized protein</fullName>
    </submittedName>
</protein>
<comment type="caution">
    <text evidence="1">The sequence shown here is derived from an EMBL/GenBank/DDBJ whole genome shotgun (WGS) entry which is preliminary data.</text>
</comment>
<organism evidence="1 2">
    <name type="scientific">candidate division WWE3 bacterium GW2011_GWE1_41_27</name>
    <dbReference type="NCBI Taxonomy" id="1619131"/>
    <lineage>
        <taxon>Bacteria</taxon>
        <taxon>Katanobacteria</taxon>
    </lineage>
</organism>
<dbReference type="EMBL" id="LCBF01000001">
    <property type="protein sequence ID" value="KKS07834.1"/>
    <property type="molecule type" value="Genomic_DNA"/>
</dbReference>
<reference evidence="1 2" key="1">
    <citation type="journal article" date="2015" name="Nature">
        <title>rRNA introns, odd ribosomes, and small enigmatic genomes across a large radiation of phyla.</title>
        <authorList>
            <person name="Brown C.T."/>
            <person name="Hug L.A."/>
            <person name="Thomas B.C."/>
            <person name="Sharon I."/>
            <person name="Castelle C.J."/>
            <person name="Singh A."/>
            <person name="Wilkins M.J."/>
            <person name="Williams K.H."/>
            <person name="Banfield J.F."/>
        </authorList>
    </citation>
    <scope>NUCLEOTIDE SEQUENCE [LARGE SCALE GENOMIC DNA]</scope>
</reference>
<dbReference type="InterPro" id="IPR043731">
    <property type="entry name" value="DUF5674"/>
</dbReference>
<dbReference type="Pfam" id="PF18924">
    <property type="entry name" value="DUF5674"/>
    <property type="match status" value="1"/>
</dbReference>
<proteinExistence type="predicted"/>
<evidence type="ECO:0000313" key="1">
    <source>
        <dbReference type="EMBL" id="KKS07834.1"/>
    </source>
</evidence>
<accession>A0A0G0W497</accession>
<evidence type="ECO:0000313" key="2">
    <source>
        <dbReference type="Proteomes" id="UP000034544"/>
    </source>
</evidence>
<dbReference type="Proteomes" id="UP000034544">
    <property type="component" value="Unassembled WGS sequence"/>
</dbReference>
<name>A0A0G0W497_UNCKA</name>
<sequence>MILILDRKITPEEFEKVREVYSDYIKTVIDVENNTLAVGGEYHIDCEDVLIKSGSKQENLYGGGYRVSTKEVEFMAMSNYKPALGKYTYEIMDSMVRQKLSDLTKEFLEL</sequence>